<feature type="compositionally biased region" description="Polar residues" evidence="9">
    <location>
        <begin position="388"/>
        <end position="404"/>
    </location>
</feature>
<keyword evidence="3" id="KW-0145">Chemotaxis</keyword>
<evidence type="ECO:0000256" key="7">
    <source>
        <dbReference type="ARBA" id="ARBA00029447"/>
    </source>
</evidence>
<dbReference type="InterPro" id="IPR033479">
    <property type="entry name" value="dCache_1"/>
</dbReference>
<dbReference type="PROSITE" id="PS50111">
    <property type="entry name" value="CHEMOTAXIS_TRANSDUC_2"/>
    <property type="match status" value="1"/>
</dbReference>
<keyword evidence="2" id="KW-1003">Cell membrane</keyword>
<feature type="transmembrane region" description="Helical" evidence="10">
    <location>
        <begin position="12"/>
        <end position="33"/>
    </location>
</feature>
<comment type="similarity">
    <text evidence="7">Belongs to the methyl-accepting chemotaxis (MCP) protein family.</text>
</comment>
<dbReference type="Proteomes" id="UP000605676">
    <property type="component" value="Unassembled WGS sequence"/>
</dbReference>
<reference evidence="13 14" key="1">
    <citation type="submission" date="2021-01" db="EMBL/GenBank/DDBJ databases">
        <title>Carboxyliciviraga sp.nov., isolated from coastal sediments.</title>
        <authorList>
            <person name="Lu D."/>
            <person name="Zhang T."/>
        </authorList>
    </citation>
    <scope>NUCLEOTIDE SEQUENCE [LARGE SCALE GENOMIC DNA]</scope>
    <source>
        <strain evidence="13 14">N1Y132</strain>
    </source>
</reference>
<evidence type="ECO:0000256" key="6">
    <source>
        <dbReference type="ARBA" id="ARBA00023136"/>
    </source>
</evidence>
<comment type="caution">
    <text evidence="13">The sequence shown here is derived from an EMBL/GenBank/DDBJ whole genome shotgun (WGS) entry which is preliminary data.</text>
</comment>
<dbReference type="Gene3D" id="3.30.450.20">
    <property type="entry name" value="PAS domain"/>
    <property type="match status" value="1"/>
</dbReference>
<dbReference type="EMBL" id="JAENRR010000007">
    <property type="protein sequence ID" value="MBK3516532.1"/>
    <property type="molecule type" value="Genomic_DNA"/>
</dbReference>
<dbReference type="Pfam" id="PF02743">
    <property type="entry name" value="dCache_1"/>
    <property type="match status" value="1"/>
</dbReference>
<keyword evidence="14" id="KW-1185">Reference proteome</keyword>
<protein>
    <submittedName>
        <fullName evidence="13">HAMP domain-containing protein</fullName>
    </submittedName>
</protein>
<dbReference type="SUPFAM" id="SSF58104">
    <property type="entry name" value="Methyl-accepting chemotaxis protein (MCP) signaling domain"/>
    <property type="match status" value="1"/>
</dbReference>
<dbReference type="InterPro" id="IPR003660">
    <property type="entry name" value="HAMP_dom"/>
</dbReference>
<evidence type="ECO:0000256" key="1">
    <source>
        <dbReference type="ARBA" id="ARBA00004651"/>
    </source>
</evidence>
<keyword evidence="4 10" id="KW-0812">Transmembrane</keyword>
<dbReference type="RefSeq" id="WP_200463763.1">
    <property type="nucleotide sequence ID" value="NZ_JAENRR010000007.1"/>
</dbReference>
<evidence type="ECO:0000256" key="4">
    <source>
        <dbReference type="ARBA" id="ARBA00022692"/>
    </source>
</evidence>
<evidence type="ECO:0000256" key="2">
    <source>
        <dbReference type="ARBA" id="ARBA00022475"/>
    </source>
</evidence>
<evidence type="ECO:0000256" key="8">
    <source>
        <dbReference type="PROSITE-ProRule" id="PRU00284"/>
    </source>
</evidence>
<dbReference type="Pfam" id="PF00672">
    <property type="entry name" value="HAMP"/>
    <property type="match status" value="1"/>
</dbReference>
<keyword evidence="5 10" id="KW-1133">Transmembrane helix</keyword>
<evidence type="ECO:0000256" key="9">
    <source>
        <dbReference type="SAM" id="MobiDB-lite"/>
    </source>
</evidence>
<dbReference type="SMART" id="SM00304">
    <property type="entry name" value="HAMP"/>
    <property type="match status" value="1"/>
</dbReference>
<dbReference type="Pfam" id="PF00015">
    <property type="entry name" value="MCPsignal"/>
    <property type="match status" value="1"/>
</dbReference>
<feature type="transmembrane region" description="Helical" evidence="10">
    <location>
        <begin position="291"/>
        <end position="310"/>
    </location>
</feature>
<accession>A0ABS1HG30</accession>
<evidence type="ECO:0000256" key="3">
    <source>
        <dbReference type="ARBA" id="ARBA00022500"/>
    </source>
</evidence>
<evidence type="ECO:0000259" key="11">
    <source>
        <dbReference type="PROSITE" id="PS50111"/>
    </source>
</evidence>
<feature type="region of interest" description="Disordered" evidence="9">
    <location>
        <begin position="388"/>
        <end position="408"/>
    </location>
</feature>
<dbReference type="PROSITE" id="PS50885">
    <property type="entry name" value="HAMP"/>
    <property type="match status" value="1"/>
</dbReference>
<dbReference type="Gene3D" id="1.10.287.950">
    <property type="entry name" value="Methyl-accepting chemotaxis protein"/>
    <property type="match status" value="1"/>
</dbReference>
<sequence length="604" mass="66247">MQLSSIRSKILLSFGLVVFMVIVAVSLTFFYTISNTLTKDIRTKQLHTFIEASQSDLQTKFERAIETSLSLANDPTLNEWFVNGEVNDTFKQLCLDKIALTAEDYGYLTAFAVNNSTRNFWSHNHNLLDVISEEDEDDAWFFGAIKAQKHIVTNIDFNRELNKTALFINVLMGDVESAYGIAGVGLNIDQMVNDLSKKKFSENSQMWVVDASGEVKLSQNSDDINQPLNNIIGEASEAILKAKDKGLLSEYVIEDIDHEVVYMDIGNTNHKIILSVPTHELVAMLRPIQNITLVIGLIFLILSLVLAYFISRSLARPILQLNNVATFLSNGDLTANISGSLIARQDEIGQLANTFDKMTDKISEVIIQAKQTAQLISEGGAKLTDSANELSGRSMQQATSTEEVSASMEEMGANISQNADNSKQTEQLMSQAFKDTTNGGEIMKKAVDGIKLIADKVQLIEEIAMQTNILSLNAAVEAARAGEEGRGFAVVATEVRKLAERSRLSANEISENASGGVAVAIKAGEIFESLVPDIQKAYNLVADISAASLEQNEGSKQVNKAILELDNVSQGNAVAADKISELTESFYEEIKKLNDAIDFFKVEE</sequence>
<evidence type="ECO:0000313" key="13">
    <source>
        <dbReference type="EMBL" id="MBK3516532.1"/>
    </source>
</evidence>
<evidence type="ECO:0000256" key="5">
    <source>
        <dbReference type="ARBA" id="ARBA00022989"/>
    </source>
</evidence>
<feature type="domain" description="Methyl-accepting transducer" evidence="11">
    <location>
        <begin position="372"/>
        <end position="587"/>
    </location>
</feature>
<dbReference type="PANTHER" id="PTHR43531:SF11">
    <property type="entry name" value="METHYL-ACCEPTING CHEMOTAXIS PROTEIN 3"/>
    <property type="match status" value="1"/>
</dbReference>
<comment type="subcellular location">
    <subcellularLocation>
        <location evidence="1">Cell membrane</location>
        <topology evidence="1">Multi-pass membrane protein</topology>
    </subcellularLocation>
</comment>
<dbReference type="CDD" id="cd06225">
    <property type="entry name" value="HAMP"/>
    <property type="match status" value="1"/>
</dbReference>
<gene>
    <name evidence="13" type="ORF">JIV24_04200</name>
</gene>
<dbReference type="PANTHER" id="PTHR43531">
    <property type="entry name" value="PROTEIN ICFG"/>
    <property type="match status" value="1"/>
</dbReference>
<evidence type="ECO:0000259" key="12">
    <source>
        <dbReference type="PROSITE" id="PS50885"/>
    </source>
</evidence>
<keyword evidence="6 10" id="KW-0472">Membrane</keyword>
<evidence type="ECO:0000313" key="14">
    <source>
        <dbReference type="Proteomes" id="UP000605676"/>
    </source>
</evidence>
<feature type="domain" description="HAMP" evidence="12">
    <location>
        <begin position="312"/>
        <end position="367"/>
    </location>
</feature>
<name>A0ABS1HG30_9BACT</name>
<organism evidence="13 14">
    <name type="scientific">Carboxylicivirga marina</name>
    <dbReference type="NCBI Taxonomy" id="2800988"/>
    <lineage>
        <taxon>Bacteria</taxon>
        <taxon>Pseudomonadati</taxon>
        <taxon>Bacteroidota</taxon>
        <taxon>Bacteroidia</taxon>
        <taxon>Marinilabiliales</taxon>
        <taxon>Marinilabiliaceae</taxon>
        <taxon>Carboxylicivirga</taxon>
    </lineage>
</organism>
<keyword evidence="8" id="KW-0807">Transducer</keyword>
<dbReference type="InterPro" id="IPR004089">
    <property type="entry name" value="MCPsignal_dom"/>
</dbReference>
<proteinExistence type="inferred from homology"/>
<dbReference type="SMART" id="SM00283">
    <property type="entry name" value="MA"/>
    <property type="match status" value="1"/>
</dbReference>
<evidence type="ECO:0000256" key="10">
    <source>
        <dbReference type="SAM" id="Phobius"/>
    </source>
</evidence>
<dbReference type="InterPro" id="IPR051310">
    <property type="entry name" value="MCP_chemotaxis"/>
</dbReference>